<dbReference type="AlphaFoldDB" id="A0A8S4ACG0"/>
<feature type="region of interest" description="Disordered" evidence="2">
    <location>
        <begin position="1"/>
        <end position="62"/>
    </location>
</feature>
<dbReference type="SMART" id="SM00164">
    <property type="entry name" value="TBC"/>
    <property type="match status" value="1"/>
</dbReference>
<dbReference type="InterPro" id="IPR035969">
    <property type="entry name" value="Rab-GAP_TBC_sf"/>
</dbReference>
<dbReference type="Gene3D" id="1.10.8.270">
    <property type="entry name" value="putative rabgap domain of human tbc1 domain family member 14 like domains"/>
    <property type="match status" value="1"/>
</dbReference>
<dbReference type="InterPro" id="IPR050302">
    <property type="entry name" value="Rab_GAP_TBC_domain"/>
</dbReference>
<proteinExistence type="predicted"/>
<accession>A0A8S4ACG0</accession>
<dbReference type="SUPFAM" id="SSF47923">
    <property type="entry name" value="Ypt/Rab-GAP domain of gyp1p"/>
    <property type="match status" value="2"/>
</dbReference>
<dbReference type="PROSITE" id="PS50086">
    <property type="entry name" value="TBC_RABGAP"/>
    <property type="match status" value="1"/>
</dbReference>
<dbReference type="Gene3D" id="1.10.472.80">
    <property type="entry name" value="Ypt/Rab-GAP domain of gyp1p, domain 3"/>
    <property type="match status" value="1"/>
</dbReference>
<reference evidence="4" key="1">
    <citation type="submission" date="2021-04" db="EMBL/GenBank/DDBJ databases">
        <authorList>
            <consortium name="Molecular Ecology Group"/>
        </authorList>
    </citation>
    <scope>NUCLEOTIDE SEQUENCE</scope>
</reference>
<evidence type="ECO:0000256" key="2">
    <source>
        <dbReference type="SAM" id="MobiDB-lite"/>
    </source>
</evidence>
<name>A0A8S4ACG0_9EUPU</name>
<dbReference type="FunFam" id="1.10.472.80:FF:000008">
    <property type="entry name" value="TBC1 domain family member 10A"/>
    <property type="match status" value="1"/>
</dbReference>
<dbReference type="FunFam" id="1.10.10.750:FF:000001">
    <property type="entry name" value="TBC1 domain family member 10A"/>
    <property type="match status" value="1"/>
</dbReference>
<dbReference type="GO" id="GO:0005886">
    <property type="term" value="C:plasma membrane"/>
    <property type="evidence" value="ECO:0007669"/>
    <property type="project" value="UniProtKB-ARBA"/>
</dbReference>
<dbReference type="Pfam" id="PF00566">
    <property type="entry name" value="RabGAP-TBC"/>
    <property type="match status" value="1"/>
</dbReference>
<dbReference type="Proteomes" id="UP000678393">
    <property type="component" value="Unassembled WGS sequence"/>
</dbReference>
<feature type="compositionally biased region" description="Basic and acidic residues" evidence="2">
    <location>
        <begin position="353"/>
        <end position="376"/>
    </location>
</feature>
<feature type="domain" description="Rab-GAP TBC" evidence="3">
    <location>
        <begin position="102"/>
        <end position="290"/>
    </location>
</feature>
<dbReference type="GO" id="GO:0005096">
    <property type="term" value="F:GTPase activator activity"/>
    <property type="evidence" value="ECO:0007669"/>
    <property type="project" value="UniProtKB-KW"/>
</dbReference>
<dbReference type="FunFam" id="1.10.8.270:FF:000007">
    <property type="entry name" value="TBC1 domain family member 10A"/>
    <property type="match status" value="1"/>
</dbReference>
<dbReference type="PANTHER" id="PTHR47219">
    <property type="entry name" value="RAB GTPASE-ACTIVATING PROTEIN 1-LIKE"/>
    <property type="match status" value="1"/>
</dbReference>
<evidence type="ECO:0000313" key="5">
    <source>
        <dbReference type="Proteomes" id="UP000678393"/>
    </source>
</evidence>
<comment type="caution">
    <text evidence="4">The sequence shown here is derived from an EMBL/GenBank/DDBJ whole genome shotgun (WGS) entry which is preliminary data.</text>
</comment>
<dbReference type="Gene3D" id="1.10.10.750">
    <property type="entry name" value="Ypt/Rab-GAP domain of gyp1p, domain 1"/>
    <property type="match status" value="1"/>
</dbReference>
<organism evidence="4 5">
    <name type="scientific">Candidula unifasciata</name>
    <dbReference type="NCBI Taxonomy" id="100452"/>
    <lineage>
        <taxon>Eukaryota</taxon>
        <taxon>Metazoa</taxon>
        <taxon>Spiralia</taxon>
        <taxon>Lophotrochozoa</taxon>
        <taxon>Mollusca</taxon>
        <taxon>Gastropoda</taxon>
        <taxon>Heterobranchia</taxon>
        <taxon>Euthyneura</taxon>
        <taxon>Panpulmonata</taxon>
        <taxon>Eupulmonata</taxon>
        <taxon>Stylommatophora</taxon>
        <taxon>Helicina</taxon>
        <taxon>Helicoidea</taxon>
        <taxon>Geomitridae</taxon>
        <taxon>Candidula</taxon>
    </lineage>
</organism>
<dbReference type="EMBL" id="CAJHNH020008455">
    <property type="protein sequence ID" value="CAG5135761.1"/>
    <property type="molecule type" value="Genomic_DNA"/>
</dbReference>
<protein>
    <recommendedName>
        <fullName evidence="3">Rab-GAP TBC domain-containing protein</fullName>
    </recommendedName>
</protein>
<dbReference type="InterPro" id="IPR000195">
    <property type="entry name" value="Rab-GAP-TBC_dom"/>
</dbReference>
<sequence>MAMANPVHVKGDPGSPTEQKSNGGSPKHQALRNGEIGDSSRSVTTDRYGFLGGHQYTDPEMERRLPQDKLRKRETKWLDMFINWDKWMSKRFKKVKERCRKGVPPSLRARAWQHLCGSHFVLEQNRGVFEEYLKISGDPKCIDDIRKDLDRQFPLHEMFLSKGGVGQEALFQVLKAYSIHRPVEGYCQAQAPIAALLLMHMPAEQAFWCLVAICDKYLTGYYSPGLEAIQLDGDVLFGLVKKTSPSIYKHMKKQHVEPILYMTEWFMCVYTRTLPWTVVLRLWDQFLCEGVKVLFRTGLVLLKVALEGQDNLSQCPTMYETLERLRLRKLPPELQDEDFLFRESLHLGISERDMEREHRKQIERRKAAREAKEKENSSGSQIGSMRHQERPKRRS</sequence>
<dbReference type="PANTHER" id="PTHR47219:SF4">
    <property type="entry name" value="TBC1 DOMAIN FAMILY MEMBER 10A"/>
    <property type="match status" value="1"/>
</dbReference>
<keyword evidence="1" id="KW-0343">GTPase activation</keyword>
<keyword evidence="5" id="KW-1185">Reference proteome</keyword>
<gene>
    <name evidence="4" type="ORF">CUNI_LOCUS21319</name>
</gene>
<dbReference type="GO" id="GO:0031267">
    <property type="term" value="F:small GTPase binding"/>
    <property type="evidence" value="ECO:0007669"/>
    <property type="project" value="TreeGrafter"/>
</dbReference>
<evidence type="ECO:0000256" key="1">
    <source>
        <dbReference type="ARBA" id="ARBA00022468"/>
    </source>
</evidence>
<dbReference type="OrthoDB" id="159449at2759"/>
<evidence type="ECO:0000313" key="4">
    <source>
        <dbReference type="EMBL" id="CAG5135761.1"/>
    </source>
</evidence>
<evidence type="ECO:0000259" key="3">
    <source>
        <dbReference type="PROSITE" id="PS50086"/>
    </source>
</evidence>
<feature type="region of interest" description="Disordered" evidence="2">
    <location>
        <begin position="353"/>
        <end position="395"/>
    </location>
</feature>